<feature type="domain" description="Glycosyltransferase 2-like" evidence="1">
    <location>
        <begin position="16"/>
        <end position="153"/>
    </location>
</feature>
<dbReference type="InterPro" id="IPR001173">
    <property type="entry name" value="Glyco_trans_2-like"/>
</dbReference>
<reference evidence="2" key="2">
    <citation type="submission" date="2021-04" db="EMBL/GenBank/DDBJ databases">
        <authorList>
            <person name="Gilroy R."/>
        </authorList>
    </citation>
    <scope>NUCLEOTIDE SEQUENCE</scope>
    <source>
        <strain evidence="2">ChiBcec15-1070</strain>
    </source>
</reference>
<reference evidence="2" key="1">
    <citation type="journal article" date="2021" name="PeerJ">
        <title>Extensive microbial diversity within the chicken gut microbiome revealed by metagenomics and culture.</title>
        <authorList>
            <person name="Gilroy R."/>
            <person name="Ravi A."/>
            <person name="Getino M."/>
            <person name="Pursley I."/>
            <person name="Horton D.L."/>
            <person name="Alikhan N.F."/>
            <person name="Baker D."/>
            <person name="Gharbi K."/>
            <person name="Hall N."/>
            <person name="Watson M."/>
            <person name="Adriaenssens E.M."/>
            <person name="Foster-Nyarko E."/>
            <person name="Jarju S."/>
            <person name="Secka A."/>
            <person name="Antonio M."/>
            <person name="Oren A."/>
            <person name="Chaudhuri R.R."/>
            <person name="La Ragione R."/>
            <person name="Hildebrand F."/>
            <person name="Pallen M.J."/>
        </authorList>
    </citation>
    <scope>NUCLEOTIDE SEQUENCE</scope>
    <source>
        <strain evidence="2">ChiBcec15-1070</strain>
    </source>
</reference>
<organism evidence="2 3">
    <name type="scientific">Candidatus Rikenella faecigallinarum</name>
    <dbReference type="NCBI Taxonomy" id="2838745"/>
    <lineage>
        <taxon>Bacteria</taxon>
        <taxon>Pseudomonadati</taxon>
        <taxon>Bacteroidota</taxon>
        <taxon>Bacteroidia</taxon>
        <taxon>Bacteroidales</taxon>
        <taxon>Rikenellaceae</taxon>
        <taxon>Rikenella</taxon>
    </lineage>
</organism>
<dbReference type="SUPFAM" id="SSF53448">
    <property type="entry name" value="Nucleotide-diphospho-sugar transferases"/>
    <property type="match status" value="1"/>
</dbReference>
<evidence type="ECO:0000313" key="3">
    <source>
        <dbReference type="Proteomes" id="UP000823926"/>
    </source>
</evidence>
<evidence type="ECO:0000313" key="2">
    <source>
        <dbReference type="EMBL" id="HIW10192.1"/>
    </source>
</evidence>
<protein>
    <submittedName>
        <fullName evidence="2">Glycosyltransferase</fullName>
    </submittedName>
</protein>
<dbReference type="GO" id="GO:0016758">
    <property type="term" value="F:hexosyltransferase activity"/>
    <property type="evidence" value="ECO:0007669"/>
    <property type="project" value="UniProtKB-ARBA"/>
</dbReference>
<dbReference type="Gene3D" id="3.90.550.10">
    <property type="entry name" value="Spore Coat Polysaccharide Biosynthesis Protein SpsA, Chain A"/>
    <property type="match status" value="1"/>
</dbReference>
<comment type="caution">
    <text evidence="2">The sequence shown here is derived from an EMBL/GenBank/DDBJ whole genome shotgun (WGS) entry which is preliminary data.</text>
</comment>
<gene>
    <name evidence="2" type="ORF">H9888_01705</name>
</gene>
<dbReference type="EMBL" id="DXHL01000007">
    <property type="protein sequence ID" value="HIW10192.1"/>
    <property type="molecule type" value="Genomic_DNA"/>
</dbReference>
<dbReference type="CDD" id="cd00761">
    <property type="entry name" value="Glyco_tranf_GTA_type"/>
    <property type="match status" value="1"/>
</dbReference>
<dbReference type="PANTHER" id="PTHR22916">
    <property type="entry name" value="GLYCOSYLTRANSFERASE"/>
    <property type="match status" value="1"/>
</dbReference>
<evidence type="ECO:0000259" key="1">
    <source>
        <dbReference type="Pfam" id="PF00535"/>
    </source>
</evidence>
<sequence length="353" mass="40300">MEATFSLIPDMQPLVSVVVPAYNIADYLPACLDSLLRQSYKNLEIIVIDDGSRDATGEILDRYAARDPRIRAVHQPNSGVMTARKKALELASGTYVCFVDGDDYLPDQAIETLCRTAISTQADIVCGDYYRVTADYCVEVHSRQTQPERGLEFLKGLLALHTDGFLWGKLYRRPLFDQLDYSRPLQYAEDLYINVQAACRQPAVVHIPQCVYCYVRRAGSLSSHTMSIDFHIRFAEQVNHYLQDHLSAEAYSEVQPWFVLMKLYFYNMYVGKSSHTWIGDNPYVQQLYAELSEPAVQRLYRAGYTASQRAILNLNRHRGTVWMGKVLTTVLRIRQSILKRIKGLSQKGKKYAA</sequence>
<proteinExistence type="predicted"/>
<name>A0A9D1QBK0_9BACT</name>
<accession>A0A9D1QBK0</accession>
<dbReference type="PANTHER" id="PTHR22916:SF3">
    <property type="entry name" value="UDP-GLCNAC:BETAGAL BETA-1,3-N-ACETYLGLUCOSAMINYLTRANSFERASE-LIKE PROTEIN 1"/>
    <property type="match status" value="1"/>
</dbReference>
<dbReference type="Pfam" id="PF00535">
    <property type="entry name" value="Glycos_transf_2"/>
    <property type="match status" value="1"/>
</dbReference>
<dbReference type="AlphaFoldDB" id="A0A9D1QBK0"/>
<dbReference type="Proteomes" id="UP000823926">
    <property type="component" value="Unassembled WGS sequence"/>
</dbReference>
<dbReference type="InterPro" id="IPR029044">
    <property type="entry name" value="Nucleotide-diphossugar_trans"/>
</dbReference>